<evidence type="ECO:0000256" key="1">
    <source>
        <dbReference type="ARBA" id="ARBA00022729"/>
    </source>
</evidence>
<dbReference type="CDD" id="cd13589">
    <property type="entry name" value="PBP2_polyamine_RpCGA009"/>
    <property type="match status" value="1"/>
</dbReference>
<dbReference type="EMBL" id="FQVL01000025">
    <property type="protein sequence ID" value="SHF42814.1"/>
    <property type="molecule type" value="Genomic_DNA"/>
</dbReference>
<dbReference type="RefSeq" id="WP_139279199.1">
    <property type="nucleotide sequence ID" value="NZ_FQVL01000025.1"/>
</dbReference>
<accession>A0A1M5BJQ9</accession>
<dbReference type="Pfam" id="PF13416">
    <property type="entry name" value="SBP_bac_8"/>
    <property type="match status" value="1"/>
</dbReference>
<dbReference type="OrthoDB" id="179400at2"/>
<dbReference type="AlphaFoldDB" id="A0A1M5BJQ9"/>
<dbReference type="GO" id="GO:0015888">
    <property type="term" value="P:thiamine transport"/>
    <property type="evidence" value="ECO:0007669"/>
    <property type="project" value="TreeGrafter"/>
</dbReference>
<gene>
    <name evidence="3" type="ORF">SAMN05444392_1255</name>
</gene>
<feature type="chain" id="PRO_5013064555" evidence="2">
    <location>
        <begin position="27"/>
        <end position="356"/>
    </location>
</feature>
<name>A0A1M5BJQ9_9BACL</name>
<dbReference type="InterPro" id="IPR006059">
    <property type="entry name" value="SBP"/>
</dbReference>
<evidence type="ECO:0000256" key="2">
    <source>
        <dbReference type="SAM" id="SignalP"/>
    </source>
</evidence>
<dbReference type="GO" id="GO:0030288">
    <property type="term" value="C:outer membrane-bounded periplasmic space"/>
    <property type="evidence" value="ECO:0007669"/>
    <property type="project" value="TreeGrafter"/>
</dbReference>
<proteinExistence type="predicted"/>
<dbReference type="Gene3D" id="3.40.190.10">
    <property type="entry name" value="Periplasmic binding protein-like II"/>
    <property type="match status" value="2"/>
</dbReference>
<dbReference type="GO" id="GO:0030975">
    <property type="term" value="F:thiamine binding"/>
    <property type="evidence" value="ECO:0007669"/>
    <property type="project" value="TreeGrafter"/>
</dbReference>
<dbReference type="Proteomes" id="UP000184476">
    <property type="component" value="Unassembled WGS sequence"/>
</dbReference>
<dbReference type="PANTHER" id="PTHR30006">
    <property type="entry name" value="THIAMINE-BINDING PERIPLASMIC PROTEIN-RELATED"/>
    <property type="match status" value="1"/>
</dbReference>
<dbReference type="SUPFAM" id="SSF53850">
    <property type="entry name" value="Periplasmic binding protein-like II"/>
    <property type="match status" value="1"/>
</dbReference>
<dbReference type="PRINTS" id="PR00909">
    <property type="entry name" value="SPERMDNBNDNG"/>
</dbReference>
<sequence>MMKVMRTVALLSMLVVIIAGCQPAQLKQGGNESSSKELTIAIFGGSWGDAIKENIVKPFEKEHGVKVNLVEGTSTVTISKLKQEKNSPTIDIALMDSGISELSFHEGLVEVLDASKLTNAKDLIPLGLQKSGDKPYGVVLGYWGLGIAYNPTKVKEAPTSWLDLWKSEYQNKVTIPTPETTGGLPLLQKMAELNGGSTDKINKGFEKIKSLNTVAYFNGSGAASNLFQSGEVIIGAHYGGPVWALKDQGVPIEFIIPKEGVLGAGSYWHLVKGSSKKELAMKFLDKAISVDAQKGIADQLYLAPVNKKVKLSEETASKMPYGKNGSIDDIVFPNYEEINKYRNAWNDQWNKEIGKK</sequence>
<evidence type="ECO:0000313" key="3">
    <source>
        <dbReference type="EMBL" id="SHF42814.1"/>
    </source>
</evidence>
<evidence type="ECO:0000313" key="4">
    <source>
        <dbReference type="Proteomes" id="UP000184476"/>
    </source>
</evidence>
<keyword evidence="1 2" id="KW-0732">Signal</keyword>
<dbReference type="STRING" id="112248.SAMN05444392_1255"/>
<reference evidence="3 4" key="1">
    <citation type="submission" date="2016-11" db="EMBL/GenBank/DDBJ databases">
        <authorList>
            <person name="Jaros S."/>
            <person name="Januszkiewicz K."/>
            <person name="Wedrychowicz H."/>
        </authorList>
    </citation>
    <scope>NUCLEOTIDE SEQUENCE [LARGE SCALE GENOMIC DNA]</scope>
    <source>
        <strain evidence="3 4">DSM 44666</strain>
    </source>
</reference>
<dbReference type="GO" id="GO:0030976">
    <property type="term" value="F:thiamine pyrophosphate binding"/>
    <property type="evidence" value="ECO:0007669"/>
    <property type="project" value="TreeGrafter"/>
</dbReference>
<keyword evidence="4" id="KW-1185">Reference proteome</keyword>
<dbReference type="PROSITE" id="PS51257">
    <property type="entry name" value="PROKAR_LIPOPROTEIN"/>
    <property type="match status" value="1"/>
</dbReference>
<dbReference type="InterPro" id="IPR001188">
    <property type="entry name" value="Sperm_putr-bd"/>
</dbReference>
<dbReference type="GO" id="GO:0019808">
    <property type="term" value="F:polyamine binding"/>
    <property type="evidence" value="ECO:0007669"/>
    <property type="project" value="InterPro"/>
</dbReference>
<protein>
    <submittedName>
        <fullName evidence="3">Putative spermidine/putrescine transport system substrate-binding protein</fullName>
    </submittedName>
</protein>
<dbReference type="GO" id="GO:0015846">
    <property type="term" value="P:polyamine transport"/>
    <property type="evidence" value="ECO:0007669"/>
    <property type="project" value="InterPro"/>
</dbReference>
<organism evidence="3 4">
    <name type="scientific">Seinonella peptonophila</name>
    <dbReference type="NCBI Taxonomy" id="112248"/>
    <lineage>
        <taxon>Bacteria</taxon>
        <taxon>Bacillati</taxon>
        <taxon>Bacillota</taxon>
        <taxon>Bacilli</taxon>
        <taxon>Bacillales</taxon>
        <taxon>Thermoactinomycetaceae</taxon>
        <taxon>Seinonella</taxon>
    </lineage>
</organism>
<dbReference type="PANTHER" id="PTHR30006:SF2">
    <property type="entry name" value="ABC TRANSPORTER SUBSTRATE-BINDING PROTEIN"/>
    <property type="match status" value="1"/>
</dbReference>
<feature type="signal peptide" evidence="2">
    <location>
        <begin position="1"/>
        <end position="26"/>
    </location>
</feature>